<dbReference type="EMBL" id="CP003382">
    <property type="protein sequence ID" value="AFZ68392.1"/>
    <property type="molecule type" value="Genomic_DNA"/>
</dbReference>
<protein>
    <submittedName>
        <fullName evidence="1">Uncharacterized protein</fullName>
    </submittedName>
</protein>
<dbReference type="OrthoDB" id="72893at2"/>
<name>L0A5D2_DEIPD</name>
<sequence>MSQLQCSWVPGTFNRVRMNSIHDLIEITIERAERILGRGSLHDLYLKGRVTLTVNEDVLQRLSA</sequence>
<accession>L0A5D2</accession>
<dbReference type="PATRIC" id="fig|937777.3.peg.2953"/>
<keyword evidence="2" id="KW-1185">Reference proteome</keyword>
<dbReference type="Proteomes" id="UP000010467">
    <property type="component" value="Chromosome"/>
</dbReference>
<dbReference type="KEGG" id="dpd:Deipe_2935"/>
<dbReference type="AlphaFoldDB" id="L0A5D2"/>
<organism evidence="1 2">
    <name type="scientific">Deinococcus peraridilitoris (strain DSM 19664 / LMG 22246 / CIP 109416 / KR-200)</name>
    <dbReference type="NCBI Taxonomy" id="937777"/>
    <lineage>
        <taxon>Bacteria</taxon>
        <taxon>Thermotogati</taxon>
        <taxon>Deinococcota</taxon>
        <taxon>Deinococci</taxon>
        <taxon>Deinococcales</taxon>
        <taxon>Deinococcaceae</taxon>
        <taxon>Deinococcus</taxon>
    </lineage>
</organism>
<reference evidence="2" key="1">
    <citation type="submission" date="2012-03" db="EMBL/GenBank/DDBJ databases">
        <title>Complete sequence of chromosome of Deinococcus peraridilitoris DSM 19664.</title>
        <authorList>
            <person name="Lucas S."/>
            <person name="Copeland A."/>
            <person name="Lapidus A."/>
            <person name="Glavina del Rio T."/>
            <person name="Dalin E."/>
            <person name="Tice H."/>
            <person name="Bruce D."/>
            <person name="Goodwin L."/>
            <person name="Pitluck S."/>
            <person name="Peters L."/>
            <person name="Mikhailova N."/>
            <person name="Lu M."/>
            <person name="Kyrpides N."/>
            <person name="Mavromatis K."/>
            <person name="Ivanova N."/>
            <person name="Brettin T."/>
            <person name="Detter J.C."/>
            <person name="Han C."/>
            <person name="Larimer F."/>
            <person name="Land M."/>
            <person name="Hauser L."/>
            <person name="Markowitz V."/>
            <person name="Cheng J.-F."/>
            <person name="Hugenholtz P."/>
            <person name="Woyke T."/>
            <person name="Wu D."/>
            <person name="Pukall R."/>
            <person name="Steenblock K."/>
            <person name="Brambilla E."/>
            <person name="Klenk H.-P."/>
            <person name="Eisen J.A."/>
        </authorList>
    </citation>
    <scope>NUCLEOTIDE SEQUENCE [LARGE SCALE GENOMIC DNA]</scope>
    <source>
        <strain evidence="2">DSM 19664 / LMG 22246 / CIP 109416 / KR-200</strain>
    </source>
</reference>
<dbReference type="STRING" id="937777.Deipe_2935"/>
<dbReference type="HOGENOM" id="CLU_199605_0_0_0"/>
<dbReference type="RefSeq" id="WP_015236694.1">
    <property type="nucleotide sequence ID" value="NC_019793.1"/>
</dbReference>
<evidence type="ECO:0000313" key="2">
    <source>
        <dbReference type="Proteomes" id="UP000010467"/>
    </source>
</evidence>
<proteinExistence type="predicted"/>
<evidence type="ECO:0000313" key="1">
    <source>
        <dbReference type="EMBL" id="AFZ68392.1"/>
    </source>
</evidence>
<gene>
    <name evidence="1" type="ordered locus">Deipe_2935</name>
</gene>